<dbReference type="Pfam" id="PF17784">
    <property type="entry name" value="Sulfotransfer_4"/>
    <property type="match status" value="1"/>
</dbReference>
<name>A0A8H4JFH0_9HYPO</name>
<keyword evidence="1" id="KW-0812">Transmembrane</keyword>
<organism evidence="2 3">
    <name type="scientific">Fusarium acutatum</name>
    <dbReference type="NCBI Taxonomy" id="78861"/>
    <lineage>
        <taxon>Eukaryota</taxon>
        <taxon>Fungi</taxon>
        <taxon>Dikarya</taxon>
        <taxon>Ascomycota</taxon>
        <taxon>Pezizomycotina</taxon>
        <taxon>Sordariomycetes</taxon>
        <taxon>Hypocreomycetidae</taxon>
        <taxon>Hypocreales</taxon>
        <taxon>Nectriaceae</taxon>
        <taxon>Fusarium</taxon>
        <taxon>Fusarium fujikuroi species complex</taxon>
    </lineage>
</organism>
<dbReference type="PANTHER" id="PTHR36978:SF3">
    <property type="entry name" value="P-LOOP CONTAINING NUCLEOSIDE TRIPHOSPHATE HYDROLASE PROTEIN"/>
    <property type="match status" value="1"/>
</dbReference>
<sequence length="293" mass="33778">MPMQSQQESDKRFAAPLGVSTISMLQYYLVVAMRFLTDSRGLGDPNSEEVPLLVIGAGLPRAATSSMQAAFEKLGCGPCMHMAEILPHPSRLRLFIAALREKNPEVRQKMVKQLIHGHRSICDLPVVYFTPDMMDAYPDAKIVLNQRPDPEVWAKSAEDSFWFFFSPWFYWVGLLWSSDRMWYTLNMESIKLGKEKYGSAEIFSAEMYNKYNEEVLAEAKRRNREVLQFKAEDGWEPLCKFLGKDVPSEPFPRLNEKKTFQIVKYVFIAKGVLSWVALFGATWGLWRVASWYM</sequence>
<gene>
    <name evidence="2" type="ORF">FACUT_11641</name>
</gene>
<keyword evidence="3" id="KW-1185">Reference proteome</keyword>
<accession>A0A8H4JFH0</accession>
<dbReference type="PANTHER" id="PTHR36978">
    <property type="entry name" value="P-LOOP CONTAINING NUCLEOTIDE TRIPHOSPHATE HYDROLASE"/>
    <property type="match status" value="1"/>
</dbReference>
<feature type="transmembrane region" description="Helical" evidence="1">
    <location>
        <begin position="160"/>
        <end position="177"/>
    </location>
</feature>
<dbReference type="InterPro" id="IPR027417">
    <property type="entry name" value="P-loop_NTPase"/>
</dbReference>
<feature type="transmembrane region" description="Helical" evidence="1">
    <location>
        <begin position="12"/>
        <end position="36"/>
    </location>
</feature>
<dbReference type="OrthoDB" id="408152at2759"/>
<reference evidence="2 3" key="1">
    <citation type="submission" date="2020-01" db="EMBL/GenBank/DDBJ databases">
        <title>Identification and distribution of gene clusters putatively required for synthesis of sphingolipid metabolism inhibitors in phylogenetically diverse species of the filamentous fungus Fusarium.</title>
        <authorList>
            <person name="Kim H.-S."/>
            <person name="Busman M."/>
            <person name="Brown D.W."/>
            <person name="Divon H."/>
            <person name="Uhlig S."/>
            <person name="Proctor R.H."/>
        </authorList>
    </citation>
    <scope>NUCLEOTIDE SEQUENCE [LARGE SCALE GENOMIC DNA]</scope>
    <source>
        <strain evidence="2 3">NRRL 13308</strain>
    </source>
</reference>
<keyword evidence="1" id="KW-1133">Transmembrane helix</keyword>
<dbReference type="EMBL" id="JAADJF010000393">
    <property type="protein sequence ID" value="KAF4418920.1"/>
    <property type="molecule type" value="Genomic_DNA"/>
</dbReference>
<evidence type="ECO:0000313" key="2">
    <source>
        <dbReference type="EMBL" id="KAF4418920.1"/>
    </source>
</evidence>
<comment type="caution">
    <text evidence="2">The sequence shown here is derived from an EMBL/GenBank/DDBJ whole genome shotgun (WGS) entry which is preliminary data.</text>
</comment>
<dbReference type="InterPro" id="IPR040632">
    <property type="entry name" value="Sulfotransfer_4"/>
</dbReference>
<dbReference type="Gene3D" id="3.40.50.300">
    <property type="entry name" value="P-loop containing nucleotide triphosphate hydrolases"/>
    <property type="match status" value="1"/>
</dbReference>
<feature type="transmembrane region" description="Helical" evidence="1">
    <location>
        <begin position="262"/>
        <end position="286"/>
    </location>
</feature>
<evidence type="ECO:0000256" key="1">
    <source>
        <dbReference type="SAM" id="Phobius"/>
    </source>
</evidence>
<dbReference type="SUPFAM" id="SSF52540">
    <property type="entry name" value="P-loop containing nucleoside triphosphate hydrolases"/>
    <property type="match status" value="1"/>
</dbReference>
<keyword evidence="1" id="KW-0472">Membrane</keyword>
<dbReference type="AlphaFoldDB" id="A0A8H4JFH0"/>
<evidence type="ECO:0000313" key="3">
    <source>
        <dbReference type="Proteomes" id="UP000536711"/>
    </source>
</evidence>
<proteinExistence type="predicted"/>
<protein>
    <submittedName>
        <fullName evidence="2">Uncharacterized protein</fullName>
    </submittedName>
</protein>
<dbReference type="Proteomes" id="UP000536711">
    <property type="component" value="Unassembled WGS sequence"/>
</dbReference>